<dbReference type="Proteomes" id="UP001519332">
    <property type="component" value="Unassembled WGS sequence"/>
</dbReference>
<evidence type="ECO:0000256" key="1">
    <source>
        <dbReference type="HAMAP-Rule" id="MF_00612"/>
    </source>
</evidence>
<dbReference type="EMBL" id="JAGINW010000001">
    <property type="protein sequence ID" value="MBP2326758.1"/>
    <property type="molecule type" value="Genomic_DNA"/>
</dbReference>
<proteinExistence type="inferred from homology"/>
<sequence>MSGRCPCGLGEPYSECCGVFHRGEKDAGTAELLMRSRFSAYAMRDAAYLLRTWHATTRPKTLDFDPGLRWTRLEIVGKTGGGPFHTEGTVEFNAHYRTGDGAEVMHENSSFVRQDGNWVYLKAV</sequence>
<comment type="caution">
    <text evidence="3">The sequence shown here is derived from an EMBL/GenBank/DDBJ whole genome shotgun (WGS) entry which is preliminary data.</text>
</comment>
<evidence type="ECO:0000259" key="2">
    <source>
        <dbReference type="Pfam" id="PF17775"/>
    </source>
</evidence>
<dbReference type="SUPFAM" id="SSF54427">
    <property type="entry name" value="NTF2-like"/>
    <property type="match status" value="1"/>
</dbReference>
<comment type="similarity">
    <text evidence="1">Belongs to the UPF0225 family.</text>
</comment>
<dbReference type="InterPro" id="IPR023006">
    <property type="entry name" value="YchJ-like"/>
</dbReference>
<organism evidence="3 4">
    <name type="scientific">Kibdelosporangium banguiense</name>
    <dbReference type="NCBI Taxonomy" id="1365924"/>
    <lineage>
        <taxon>Bacteria</taxon>
        <taxon>Bacillati</taxon>
        <taxon>Actinomycetota</taxon>
        <taxon>Actinomycetes</taxon>
        <taxon>Pseudonocardiales</taxon>
        <taxon>Pseudonocardiaceae</taxon>
        <taxon>Kibdelosporangium</taxon>
    </lineage>
</organism>
<evidence type="ECO:0000313" key="3">
    <source>
        <dbReference type="EMBL" id="MBP2326758.1"/>
    </source>
</evidence>
<dbReference type="InterPro" id="IPR048469">
    <property type="entry name" value="YchJ-like_M"/>
</dbReference>
<dbReference type="HAMAP" id="MF_00612">
    <property type="entry name" value="UPF0225"/>
    <property type="match status" value="1"/>
</dbReference>
<dbReference type="Gene3D" id="3.10.450.50">
    <property type="match status" value="1"/>
</dbReference>
<accession>A0ABS4TQS4</accession>
<protein>
    <recommendedName>
        <fullName evidence="1">UPF0225 protein JOF56_007143</fullName>
    </recommendedName>
</protein>
<gene>
    <name evidence="3" type="ORF">JOF56_007143</name>
</gene>
<dbReference type="InterPro" id="IPR032710">
    <property type="entry name" value="NTF2-like_dom_sf"/>
</dbReference>
<feature type="domain" description="YchJ-like middle NTF2-like" evidence="2">
    <location>
        <begin position="29"/>
        <end position="122"/>
    </location>
</feature>
<keyword evidence="4" id="KW-1185">Reference proteome</keyword>
<dbReference type="Pfam" id="PF17775">
    <property type="entry name" value="YchJ_M-like"/>
    <property type="match status" value="1"/>
</dbReference>
<dbReference type="RefSeq" id="WP_307855395.1">
    <property type="nucleotide sequence ID" value="NZ_JAGINW010000001.1"/>
</dbReference>
<name>A0ABS4TQS4_9PSEU</name>
<reference evidence="3 4" key="1">
    <citation type="submission" date="2021-03" db="EMBL/GenBank/DDBJ databases">
        <title>Sequencing the genomes of 1000 actinobacteria strains.</title>
        <authorList>
            <person name="Klenk H.-P."/>
        </authorList>
    </citation>
    <scope>NUCLEOTIDE SEQUENCE [LARGE SCALE GENOMIC DNA]</scope>
    <source>
        <strain evidence="3 4">DSM 46670</strain>
    </source>
</reference>
<evidence type="ECO:0000313" key="4">
    <source>
        <dbReference type="Proteomes" id="UP001519332"/>
    </source>
</evidence>